<dbReference type="Proteomes" id="UP000799767">
    <property type="component" value="Unassembled WGS sequence"/>
</dbReference>
<feature type="domain" description="Histidine kinase" evidence="16">
    <location>
        <begin position="1892"/>
        <end position="2114"/>
    </location>
</feature>
<dbReference type="InterPro" id="IPR036097">
    <property type="entry name" value="HisK_dim/P_sf"/>
</dbReference>
<dbReference type="CDD" id="cd16922">
    <property type="entry name" value="HATPase_EvgS-ArcB-TorS-like"/>
    <property type="match status" value="1"/>
</dbReference>
<dbReference type="InterPro" id="IPR000719">
    <property type="entry name" value="Prot_kinase_dom"/>
</dbReference>
<name>A0A6A6Q3Y2_9PEZI</name>
<dbReference type="EC" id="2.7.13.3" evidence="3"/>
<evidence type="ECO:0000256" key="7">
    <source>
        <dbReference type="ARBA" id="ARBA00022692"/>
    </source>
</evidence>
<evidence type="ECO:0000259" key="15">
    <source>
        <dbReference type="PROSITE" id="PS50011"/>
    </source>
</evidence>
<keyword evidence="4" id="KW-1003">Cell membrane</keyword>
<dbReference type="InterPro" id="IPR029016">
    <property type="entry name" value="GAF-like_dom_sf"/>
</dbReference>
<keyword evidence="7" id="KW-0812">Transmembrane</keyword>
<feature type="region of interest" description="Disordered" evidence="14">
    <location>
        <begin position="2369"/>
        <end position="2404"/>
    </location>
</feature>
<dbReference type="SMART" id="SM00220">
    <property type="entry name" value="S_TKc"/>
    <property type="match status" value="1"/>
</dbReference>
<keyword evidence="10" id="KW-0067">ATP-binding</keyword>
<evidence type="ECO:0000256" key="11">
    <source>
        <dbReference type="ARBA" id="ARBA00022989"/>
    </source>
</evidence>
<dbReference type="Pfam" id="PF00512">
    <property type="entry name" value="HisKA"/>
    <property type="match status" value="1"/>
</dbReference>
<dbReference type="Gene3D" id="3.30.450.40">
    <property type="match status" value="1"/>
</dbReference>
<dbReference type="CDD" id="cd00082">
    <property type="entry name" value="HisKA"/>
    <property type="match status" value="1"/>
</dbReference>
<evidence type="ECO:0000256" key="13">
    <source>
        <dbReference type="PROSITE-ProRule" id="PRU00169"/>
    </source>
</evidence>
<dbReference type="Gene3D" id="3.40.50.2300">
    <property type="match status" value="1"/>
</dbReference>
<dbReference type="PRINTS" id="PR00344">
    <property type="entry name" value="BCTRLSENSOR"/>
</dbReference>
<evidence type="ECO:0000256" key="8">
    <source>
        <dbReference type="ARBA" id="ARBA00022741"/>
    </source>
</evidence>
<dbReference type="InterPro" id="IPR005467">
    <property type="entry name" value="His_kinase_dom"/>
</dbReference>
<comment type="catalytic activity">
    <reaction evidence="1">
        <text>ATP + protein L-histidine = ADP + protein N-phospho-L-histidine.</text>
        <dbReference type="EC" id="2.7.13.3"/>
    </reaction>
</comment>
<keyword evidence="5 13" id="KW-0597">Phosphoprotein</keyword>
<dbReference type="SMART" id="SM00448">
    <property type="entry name" value="REC"/>
    <property type="match status" value="1"/>
</dbReference>
<dbReference type="PROSITE" id="PS50011">
    <property type="entry name" value="PROTEIN_KINASE_DOM"/>
    <property type="match status" value="1"/>
</dbReference>
<evidence type="ECO:0000256" key="10">
    <source>
        <dbReference type="ARBA" id="ARBA00022840"/>
    </source>
</evidence>
<keyword evidence="11" id="KW-1133">Transmembrane helix</keyword>
<feature type="region of interest" description="Disordered" evidence="14">
    <location>
        <begin position="2309"/>
        <end position="2333"/>
    </location>
</feature>
<dbReference type="FunFam" id="3.30.565.10:FF:000010">
    <property type="entry name" value="Sensor histidine kinase RcsC"/>
    <property type="match status" value="1"/>
</dbReference>
<keyword evidence="9" id="KW-0418">Kinase</keyword>
<dbReference type="FunFam" id="3.40.50.2300:FF:000285">
    <property type="entry name" value="Putative sensor histidine kinase/response regulator"/>
    <property type="match status" value="1"/>
</dbReference>
<feature type="compositionally biased region" description="Basic and acidic residues" evidence="14">
    <location>
        <begin position="2311"/>
        <end position="2333"/>
    </location>
</feature>
<evidence type="ECO:0000259" key="16">
    <source>
        <dbReference type="PROSITE" id="PS50109"/>
    </source>
</evidence>
<evidence type="ECO:0000256" key="3">
    <source>
        <dbReference type="ARBA" id="ARBA00012438"/>
    </source>
</evidence>
<dbReference type="PANTHER" id="PTHR43047">
    <property type="entry name" value="TWO-COMPONENT HISTIDINE PROTEIN KINASE"/>
    <property type="match status" value="1"/>
</dbReference>
<evidence type="ECO:0000256" key="12">
    <source>
        <dbReference type="ARBA" id="ARBA00023136"/>
    </source>
</evidence>
<evidence type="ECO:0000256" key="5">
    <source>
        <dbReference type="ARBA" id="ARBA00022553"/>
    </source>
</evidence>
<dbReference type="InterPro" id="IPR003661">
    <property type="entry name" value="HisK_dim/P_dom"/>
</dbReference>
<dbReference type="PROSITE" id="PS50109">
    <property type="entry name" value="HIS_KIN"/>
    <property type="match status" value="1"/>
</dbReference>
<dbReference type="GO" id="GO:0009927">
    <property type="term" value="F:histidine phosphotransfer kinase activity"/>
    <property type="evidence" value="ECO:0007669"/>
    <property type="project" value="TreeGrafter"/>
</dbReference>
<dbReference type="GO" id="GO:0005524">
    <property type="term" value="F:ATP binding"/>
    <property type="evidence" value="ECO:0007669"/>
    <property type="project" value="UniProtKB-KW"/>
</dbReference>
<dbReference type="InterPro" id="IPR041664">
    <property type="entry name" value="AAA_16"/>
</dbReference>
<dbReference type="SMART" id="SM00065">
    <property type="entry name" value="GAF"/>
    <property type="match status" value="1"/>
</dbReference>
<dbReference type="InterPro" id="IPR036890">
    <property type="entry name" value="HATPase_C_sf"/>
</dbReference>
<dbReference type="InterPro" id="IPR003018">
    <property type="entry name" value="GAF"/>
</dbReference>
<reference evidence="18" key="1">
    <citation type="journal article" date="2020" name="Stud. Mycol.">
        <title>101 Dothideomycetes genomes: a test case for predicting lifestyles and emergence of pathogens.</title>
        <authorList>
            <person name="Haridas S."/>
            <person name="Albert R."/>
            <person name="Binder M."/>
            <person name="Bloem J."/>
            <person name="Labutti K."/>
            <person name="Salamov A."/>
            <person name="Andreopoulos B."/>
            <person name="Baker S."/>
            <person name="Barry K."/>
            <person name="Bills G."/>
            <person name="Bluhm B."/>
            <person name="Cannon C."/>
            <person name="Castanera R."/>
            <person name="Culley D."/>
            <person name="Daum C."/>
            <person name="Ezra D."/>
            <person name="Gonzalez J."/>
            <person name="Henrissat B."/>
            <person name="Kuo A."/>
            <person name="Liang C."/>
            <person name="Lipzen A."/>
            <person name="Lutzoni F."/>
            <person name="Magnuson J."/>
            <person name="Mondo S."/>
            <person name="Nolan M."/>
            <person name="Ohm R."/>
            <person name="Pangilinan J."/>
            <person name="Park H.-J."/>
            <person name="Ramirez L."/>
            <person name="Alfaro M."/>
            <person name="Sun H."/>
            <person name="Tritt A."/>
            <person name="Yoshinaga Y."/>
            <person name="Zwiers L.-H."/>
            <person name="Turgeon B."/>
            <person name="Goodwin S."/>
            <person name="Spatafora J."/>
            <person name="Crous P."/>
            <person name="Grigoriev I."/>
        </authorList>
    </citation>
    <scope>NUCLEOTIDE SEQUENCE</scope>
    <source>
        <strain evidence="18">CBS 113389</strain>
    </source>
</reference>
<dbReference type="InterPro" id="IPR011006">
    <property type="entry name" value="CheY-like_superfamily"/>
</dbReference>
<keyword evidence="8" id="KW-0547">Nucleotide-binding</keyword>
<feature type="compositionally biased region" description="Polar residues" evidence="14">
    <location>
        <begin position="502"/>
        <end position="516"/>
    </location>
</feature>
<evidence type="ECO:0000256" key="1">
    <source>
        <dbReference type="ARBA" id="ARBA00000085"/>
    </source>
</evidence>
<evidence type="ECO:0000313" key="19">
    <source>
        <dbReference type="Proteomes" id="UP000799767"/>
    </source>
</evidence>
<dbReference type="SMART" id="SM00387">
    <property type="entry name" value="HATPase_c"/>
    <property type="match status" value="1"/>
</dbReference>
<protein>
    <recommendedName>
        <fullName evidence="3">histidine kinase</fullName>
        <ecNumber evidence="3">2.7.13.3</ecNumber>
    </recommendedName>
</protein>
<feature type="compositionally biased region" description="Gly residues" evidence="14">
    <location>
        <begin position="2395"/>
        <end position="2404"/>
    </location>
</feature>
<dbReference type="FunFam" id="1.10.287.130:FF:000003">
    <property type="entry name" value="Histidine kinase"/>
    <property type="match status" value="1"/>
</dbReference>
<dbReference type="GeneID" id="54476041"/>
<feature type="domain" description="Response regulatory" evidence="17">
    <location>
        <begin position="2166"/>
        <end position="2289"/>
    </location>
</feature>
<feature type="compositionally biased region" description="Low complexity" evidence="14">
    <location>
        <begin position="65"/>
        <end position="85"/>
    </location>
</feature>
<dbReference type="Gene3D" id="3.30.565.10">
    <property type="entry name" value="Histidine kinase-like ATPase, C-terminal domain"/>
    <property type="match status" value="1"/>
</dbReference>
<dbReference type="PANTHER" id="PTHR43047:SF46">
    <property type="entry name" value="HISTIDINE KINASE_RESPONSE REGULATOR, PUTATIVE (AFU_ORTHOLOGUE AFUA_3G12550)-RELATED"/>
    <property type="match status" value="1"/>
</dbReference>
<evidence type="ECO:0000259" key="17">
    <source>
        <dbReference type="PROSITE" id="PS50110"/>
    </source>
</evidence>
<dbReference type="GO" id="GO:0005886">
    <property type="term" value="C:plasma membrane"/>
    <property type="evidence" value="ECO:0007669"/>
    <property type="project" value="UniProtKB-SubCell"/>
</dbReference>
<dbReference type="Gene3D" id="1.10.510.10">
    <property type="entry name" value="Transferase(Phosphotransferase) domain 1"/>
    <property type="match status" value="1"/>
</dbReference>
<accession>A0A6A6Q3Y2</accession>
<feature type="compositionally biased region" description="Basic and acidic residues" evidence="14">
    <location>
        <begin position="86"/>
        <end position="99"/>
    </location>
</feature>
<dbReference type="SUPFAM" id="SSF55874">
    <property type="entry name" value="ATPase domain of HSP90 chaperone/DNA topoisomerase II/histidine kinase"/>
    <property type="match status" value="1"/>
</dbReference>
<dbReference type="CDD" id="cd17546">
    <property type="entry name" value="REC_hyHK_CKI1_RcsC-like"/>
    <property type="match status" value="1"/>
</dbReference>
<dbReference type="SUPFAM" id="SSF55781">
    <property type="entry name" value="GAF domain-like"/>
    <property type="match status" value="1"/>
</dbReference>
<dbReference type="FunFam" id="1.10.510.10:FF:000579">
    <property type="entry name" value="Sensor histidine kinase/response regulator, putative"/>
    <property type="match status" value="1"/>
</dbReference>
<dbReference type="InterPro" id="IPR011009">
    <property type="entry name" value="Kinase-like_dom_sf"/>
</dbReference>
<evidence type="ECO:0000256" key="2">
    <source>
        <dbReference type="ARBA" id="ARBA00004651"/>
    </source>
</evidence>
<dbReference type="Pfam" id="PF00072">
    <property type="entry name" value="Response_reg"/>
    <property type="match status" value="1"/>
</dbReference>
<comment type="subcellular location">
    <subcellularLocation>
        <location evidence="2">Cell membrane</location>
        <topology evidence="2">Multi-pass membrane protein</topology>
    </subcellularLocation>
</comment>
<dbReference type="Gene3D" id="1.10.287.130">
    <property type="match status" value="1"/>
</dbReference>
<feature type="compositionally biased region" description="Basic and acidic residues" evidence="14">
    <location>
        <begin position="519"/>
        <end position="535"/>
    </location>
</feature>
<keyword evidence="12" id="KW-0472">Membrane</keyword>
<dbReference type="InterPro" id="IPR027417">
    <property type="entry name" value="P-loop_NTPase"/>
</dbReference>
<dbReference type="SUPFAM" id="SSF52172">
    <property type="entry name" value="CheY-like"/>
    <property type="match status" value="1"/>
</dbReference>
<evidence type="ECO:0000256" key="14">
    <source>
        <dbReference type="SAM" id="MobiDB-lite"/>
    </source>
</evidence>
<feature type="region of interest" description="Disordered" evidence="14">
    <location>
        <begin position="494"/>
        <end position="557"/>
    </location>
</feature>
<dbReference type="OrthoDB" id="60033at2759"/>
<evidence type="ECO:0000256" key="6">
    <source>
        <dbReference type="ARBA" id="ARBA00022679"/>
    </source>
</evidence>
<keyword evidence="6" id="KW-0808">Transferase</keyword>
<evidence type="ECO:0000256" key="4">
    <source>
        <dbReference type="ARBA" id="ARBA00022475"/>
    </source>
</evidence>
<dbReference type="RefSeq" id="XP_033593727.1">
    <property type="nucleotide sequence ID" value="XM_033735039.1"/>
</dbReference>
<feature type="modified residue" description="4-aspartylphosphate" evidence="13">
    <location>
        <position position="2220"/>
    </location>
</feature>
<dbReference type="InterPro" id="IPR003594">
    <property type="entry name" value="HATPase_dom"/>
</dbReference>
<dbReference type="PROSITE" id="PS50110">
    <property type="entry name" value="RESPONSE_REGULATORY"/>
    <property type="match status" value="1"/>
</dbReference>
<evidence type="ECO:0000256" key="9">
    <source>
        <dbReference type="ARBA" id="ARBA00022777"/>
    </source>
</evidence>
<sequence>MQSPPEPERRFSYTSSTEAELQYLFKRFRTRLREELPEYEFADHFSPLHSSYDAWHFLGKRRPKSSSAYSRKTSTSSDSRPSSTRSKSDFDAGSDETEKEKEQLVVARVSFHALQNEQGYKLLQRVGEEADPDYKHFVKPLVYTRLPARLPGESAVGVTIVEAPGKNYLRELTNFDPNFYTGSPDHPVTTSFPQVPLLLFLDFAIGASECCEILHHGLEMVHGEIRGDAFHYNHDTNVVRMISFGSGARSFESGLTSAGWSSLVAQRGVQHKLQFIAPEQTGRLPAEPDSRTDIYSLGILFWTMLTGQPAYEGKSPLDIMQNVLSRRVPLVSTIRDDVPEALTAVLAKMTNKNMDDRYNSVSGVKHDLQELKKILINADKVALDEFKIGTTDVSCFFNLPTTLIGRQQQQQTVLTVIEKAAHRSARAAPITRKGLYSLGAASTDITGQRPDLSLLEDIISDSTSSNNDKYSERDRESTRLNSISEVAAFDLPKFRQGIPPQESIQESTSSATNSVIDEQEFRPLAESRSLVESHSRGSTNETGPIRSSPSLQLSTTETNSLLRTAQRLKKKGRTEVIGVCGAAGYGKSSLLQTIAPAARRHGYYTSSKFDQVRNTPFEPVIKLMSSLFRQIFSEQDVNTPFHENIRTFVKPFWSVLYTYLDLPQWLLASSANGAGQTKTSSATSLLTVNPPLATSPVAPGPDRKMCSQQSSTDWVRAGGSSKTSRFMHIFLDVLRLLAVQKFICFALDDLQFADQESLDLIQMIVKAHIPVVLVLTYRSEEMLTPSFKHILGRGTKVTLKAFTEEEIAEYAAATLHRDQKYCTPLVAIVQEKTGGNPFFVREMMDTAYRKKCIYYCWKCSHWEFDLDRLFTQFSSPDSKGFSTNEYITRRLQELPVDAQTLLAWAAIVGNSFSFSLMKRVMSCECSRMSPPEFLPTRANDPVAGLAALLQAFIVMPTDDEDRFRFAHDRYVAASSALLHACNQEEMHFIVATAMLKHEPYDPVNNASAVLFDQARHACAALDVIKNRVSVRLPYRTMLYQAAEAASDSGARQSAIHYYKCCIDLLQEDAWTSNEGDASYAETLALYTRAAGAYLYLGDHVGCTNCIKPIFIHARDAVDKTPAAMLCSRMSSAEGRSADSFRRLKNLLAELGRPVADSTWEQCDTEYHKIVEQLDNFDANMDDVGEGDRLLNVLGAVFTELVSSSFYMDTLQFYQAVLGSVQLYLDRGAFAHAGMALVHLGNIAVCRFNSVERGIELGEMALKLLEAFPNQTFAVGRGWSMHALFLGHLHLPMQANFYSLNRGAEAATAAGDKHVHLINVGISAMYRLWASEPLPEVEAFISSVAEEIPDWHSNVRGGTMLVGIRALTRALQGKTRYRSAEGVLNDEYHSTDAYIAYVNKETPHGLIPLTTYRACRCIALYRFGHYKEAMEAGEELMKDLDTMWSMCFTYATLFFFGLSLLAVLREQPDLMDRETTIQRVIELKQRIQDASRVNPVNYVVQIELLEAEIADAQLRYGEVLQHYEAAVNHAVVHAATMDEGLATELYGDWMARRGASRPARSQIMDCLSAYRRLGAIGKADHVAERHAYLLYGTRSLSMMDAGTQTTADDYAYPLEKLGDEHTDGSTARTQAWLHPNVSNGAIEGKDGATEASGGLAGLAAAGLDMIDLAGILESSQVLSSELNVDKLLSKLTDIIIHSTGATLAGICVEDDNGGWVVAAAASTDGTIVAMSGTPVDEIDDPVGRQVTSYALRSREALFLRNVLDDERFANVSQSWLDKNPDGRSAVALPILHGDNVLMGCLYCHAPPNIFTERTTTLLKLLVNQISISIANALLFKRVEKVSASNASMLEVQKQALAQARESEKKAKAAEAKAIEMVRLKDEAAKAKSMFLANVSHELRTPLNGVIGMSEMLKSTPLNKEQEEHADSIRMCADTLLSVINDILDFSKLEAGKMQVFSVPLSLAETINEVVRALSYTNLEKHLKTIQQVELDPKLIVMGDPVRLHQILMNLMSNAYKFTSQGSVTVRARVDHEDADSISVTVSVEDTGIGITEEQQKKLFLPFSQADSSTARSYGGTGLGLSICKAIIENVMRGKIWLESEPGVGTTVFFSMPFKKANQSLNGDTNGTTSPNGRKADPMAIFTPPATEAAGSSRQYTSLAGIPRDQLKVCIAEDNPINQKIAINFVKKLGFNCEAFADGKQAVDALERASKDGKPFHLVLMDVQMPVLDGYNATRAIRKHTDPDIKDILVIAMTASAIRGDREKCLEAGMNNYLAKPVRADTLEQMLESYLNQPERAIPNLQEETNSLVSRTLSHERSAAGESRVDGDTDAAEAKRNRLVVTRSEDLRPKSPAKAETTIRLAPAEMVQKAAQEELPTANRLKESARPPQIKRISSMGKGGQSNGAS</sequence>
<feature type="region of interest" description="Disordered" evidence="14">
    <location>
        <begin position="65"/>
        <end position="99"/>
    </location>
</feature>
<dbReference type="Pfam" id="PF13185">
    <property type="entry name" value="GAF_2"/>
    <property type="match status" value="1"/>
</dbReference>
<gene>
    <name evidence="18" type="ORF">BDY17DRAFT_306583</name>
</gene>
<dbReference type="InterPro" id="IPR004358">
    <property type="entry name" value="Sig_transdc_His_kin-like_C"/>
</dbReference>
<dbReference type="SUPFAM" id="SSF52540">
    <property type="entry name" value="P-loop containing nucleoside triphosphate hydrolases"/>
    <property type="match status" value="1"/>
</dbReference>
<feature type="compositionally biased region" description="Polar residues" evidence="14">
    <location>
        <begin position="536"/>
        <end position="557"/>
    </location>
</feature>
<evidence type="ECO:0000313" key="18">
    <source>
        <dbReference type="EMBL" id="KAF2487158.1"/>
    </source>
</evidence>
<organism evidence="18 19">
    <name type="scientific">Neohortaea acidophila</name>
    <dbReference type="NCBI Taxonomy" id="245834"/>
    <lineage>
        <taxon>Eukaryota</taxon>
        <taxon>Fungi</taxon>
        <taxon>Dikarya</taxon>
        <taxon>Ascomycota</taxon>
        <taxon>Pezizomycotina</taxon>
        <taxon>Dothideomycetes</taxon>
        <taxon>Dothideomycetidae</taxon>
        <taxon>Mycosphaerellales</taxon>
        <taxon>Teratosphaeriaceae</taxon>
        <taxon>Neohortaea</taxon>
    </lineage>
</organism>
<proteinExistence type="predicted"/>
<dbReference type="GO" id="GO:0000155">
    <property type="term" value="F:phosphorelay sensor kinase activity"/>
    <property type="evidence" value="ECO:0007669"/>
    <property type="project" value="InterPro"/>
</dbReference>
<dbReference type="SUPFAM" id="SSF47384">
    <property type="entry name" value="Homodimeric domain of signal transducing histidine kinase"/>
    <property type="match status" value="1"/>
</dbReference>
<dbReference type="EMBL" id="MU001631">
    <property type="protein sequence ID" value="KAF2487158.1"/>
    <property type="molecule type" value="Genomic_DNA"/>
</dbReference>
<keyword evidence="19" id="KW-1185">Reference proteome</keyword>
<dbReference type="SMART" id="SM00388">
    <property type="entry name" value="HisKA"/>
    <property type="match status" value="1"/>
</dbReference>
<dbReference type="InterPro" id="IPR001789">
    <property type="entry name" value="Sig_transdc_resp-reg_receiver"/>
</dbReference>
<dbReference type="SUPFAM" id="SSF56112">
    <property type="entry name" value="Protein kinase-like (PK-like)"/>
    <property type="match status" value="1"/>
</dbReference>
<dbReference type="Pfam" id="PF13191">
    <property type="entry name" value="AAA_16"/>
    <property type="match status" value="1"/>
</dbReference>
<dbReference type="Pfam" id="PF02518">
    <property type="entry name" value="HATPase_c"/>
    <property type="match status" value="1"/>
</dbReference>
<feature type="domain" description="Protein kinase" evidence="15">
    <location>
        <begin position="30"/>
        <end position="369"/>
    </location>
</feature>